<evidence type="ECO:0000256" key="4">
    <source>
        <dbReference type="ARBA" id="ARBA00012417"/>
    </source>
</evidence>
<dbReference type="OrthoDB" id="5588663at2759"/>
<comment type="caution">
    <text evidence="18">The sequence shown here is derived from an EMBL/GenBank/DDBJ whole genome shotgun (WGS) entry which is preliminary data.</text>
</comment>
<keyword evidence="5" id="KW-0808">Transferase</keyword>
<comment type="cofactor">
    <cofactor evidence="1">
        <name>Mg(2+)</name>
        <dbReference type="ChEBI" id="CHEBI:18420"/>
    </cofactor>
</comment>
<sequence length="1168" mass="132227">MLAISRLKTPTPRLVRPIHLSACLLKALEEPRINPVGIQYLPWNLQDKIFTSNTSKSRRQLSAKERGLIDISKQHLDDNGLLGKKTSIVEPITMDLPKLEGRSLDEHFYKLGMYSSEPYLGKSKQFAASSVPLRPQQAEWLLQSGWTKYEAGKAPVRVAYPDENDALVFDTEVLYKISDFPVLATACSATAWYGWVSPWLLGETENLRNLIPLGSKEEKIVIGHNIAYDRKRISEEYNIKPTKSMFIDTMSLHISVSGMCSRQRPDYQRIKKTKRELNKIDIEQIDEDIIQEVQMLETAESENPWIRFSSLNNLADVGLLHCGISHNKEVRDDFGTMTREEAHEDFSRLMDYCARDVDTTFQVYKALLPQFLKVSPHPVTFAGLRHMSSMFLPINKSWENYIESSDRCYYSSLEEVYNSLVKLAETAVSLKDKPEEWQKDPWLKQLDWTIKPFKMIKGKKGEPPRLPKNLKLPGYPEWYKKLFPKAGAPMNLTVRSRVSSLLLRLQWEGHPLIWSDVHGFVFKVQPDEERAYLKKNFTKADMNTETNMALKDDTSGVYIKVPHKDGPAARCTNPMSKSYLSYFEKGLLTSEYEIAAKALQLNAQCSYWISNRERIHSQMPIWSDDADMGVPTNSPKDFGIILPSLIPMGTVTRRAVENTWLTASNAKKNRIGSELKAMIQAPPGYKFVGADVDSEELWIASVVGDSLFKMHGGTPLGWMTLEGTKSEGTDLHSKTAKILNISRNEAKIFNYGRIYGAGIKFATQLLKQFRPELSMDEATATANELYTATKGIKSKSVIFGDNKFWRAGTESIIFNRLEEMANQDLPRTPVLGVAITQALMAKNLGKSGFLTSRINWTIQSSGVDYLHLLVTSMQYLIDRYGIDARLMITVHDELRYMSSDADTYRTALALQISNIWTRAMFCEQLGISDLPYSCAFFSAVDIDHVLRKETDMDCVTPSNPTPIEFGESLDMKGLLNKCDTLTSKSSKQKRLTLSKIDYQARVPVLEDLDRIKQSQVLKYMEVQVCKSVKELKAIEWDIDWGVRSRGTQVLDHVEETTKKTTKKTTKPKEKMTAPKSTEVKMVRKMKPAVTDARAKPRTPRVIPDRTHTDPVIRVVEPLPSQDQPAPPGSKNTLAALMAPSTPPPSPRVAAEEVFTAQELQEIFMSTGA</sequence>
<dbReference type="Gene3D" id="1.10.150.20">
    <property type="entry name" value="5' to 3' exonuclease, C-terminal subdomain"/>
    <property type="match status" value="1"/>
</dbReference>
<dbReference type="AlphaFoldDB" id="A0A0J9XAM4"/>
<keyword evidence="7" id="KW-0235">DNA replication</keyword>
<comment type="function">
    <text evidence="14">Involved in the replication of mitochondrial DNA.</text>
</comment>
<dbReference type="GO" id="GO:0006264">
    <property type="term" value="P:mitochondrial DNA replication"/>
    <property type="evidence" value="ECO:0007669"/>
    <property type="project" value="TreeGrafter"/>
</dbReference>
<organism evidence="18 19">
    <name type="scientific">Geotrichum candidum</name>
    <name type="common">Oospora lactis</name>
    <name type="synonym">Dipodascus geotrichum</name>
    <dbReference type="NCBI Taxonomy" id="1173061"/>
    <lineage>
        <taxon>Eukaryota</taxon>
        <taxon>Fungi</taxon>
        <taxon>Dikarya</taxon>
        <taxon>Ascomycota</taxon>
        <taxon>Saccharomycotina</taxon>
        <taxon>Dipodascomycetes</taxon>
        <taxon>Dipodascales</taxon>
        <taxon>Dipodascaceae</taxon>
        <taxon>Geotrichum</taxon>
    </lineage>
</organism>
<dbReference type="FunFam" id="1.10.150.20:FF:000035">
    <property type="entry name" value="DNA polymerase gamma, mitochondrial"/>
    <property type="match status" value="1"/>
</dbReference>
<comment type="catalytic activity">
    <reaction evidence="13">
        <text>DNA(n) + a 2'-deoxyribonucleoside 5'-triphosphate = DNA(n+1) + diphosphate</text>
        <dbReference type="Rhea" id="RHEA:22508"/>
        <dbReference type="Rhea" id="RHEA-COMP:17339"/>
        <dbReference type="Rhea" id="RHEA-COMP:17340"/>
        <dbReference type="ChEBI" id="CHEBI:33019"/>
        <dbReference type="ChEBI" id="CHEBI:61560"/>
        <dbReference type="ChEBI" id="CHEBI:173112"/>
        <dbReference type="EC" id="2.7.7.7"/>
    </reaction>
</comment>
<evidence type="ECO:0000256" key="1">
    <source>
        <dbReference type="ARBA" id="ARBA00001946"/>
    </source>
</evidence>
<evidence type="ECO:0000256" key="7">
    <source>
        <dbReference type="ARBA" id="ARBA00022705"/>
    </source>
</evidence>
<dbReference type="PANTHER" id="PTHR10267:SF0">
    <property type="entry name" value="DNA POLYMERASE SUBUNIT GAMMA-1"/>
    <property type="match status" value="1"/>
</dbReference>
<evidence type="ECO:0000256" key="3">
    <source>
        <dbReference type="ARBA" id="ARBA00007705"/>
    </source>
</evidence>
<evidence type="ECO:0000256" key="12">
    <source>
        <dbReference type="ARBA" id="ARBA00031966"/>
    </source>
</evidence>
<proteinExistence type="inferred from homology"/>
<evidence type="ECO:0000256" key="6">
    <source>
        <dbReference type="ARBA" id="ARBA00022695"/>
    </source>
</evidence>
<keyword evidence="6" id="KW-0548">Nucleotidyltransferase</keyword>
<evidence type="ECO:0000256" key="10">
    <source>
        <dbReference type="ARBA" id="ARBA00023125"/>
    </source>
</evidence>
<feature type="region of interest" description="Disordered" evidence="16">
    <location>
        <begin position="1053"/>
        <end position="1147"/>
    </location>
</feature>
<keyword evidence="9" id="KW-0239">DNA-directed DNA polymerase</keyword>
<dbReference type="InterPro" id="IPR002297">
    <property type="entry name" value="DNA-dir_DNA_pol_A_mt"/>
</dbReference>
<dbReference type="Gene3D" id="3.30.70.370">
    <property type="match status" value="1"/>
</dbReference>
<keyword evidence="11" id="KW-0496">Mitochondrion</keyword>
<evidence type="ECO:0000256" key="14">
    <source>
        <dbReference type="ARBA" id="ARBA00057053"/>
    </source>
</evidence>
<accession>A0A0J9XAM4</accession>
<dbReference type="GO" id="GO:0008408">
    <property type="term" value="F:3'-5' exonuclease activity"/>
    <property type="evidence" value="ECO:0007669"/>
    <property type="project" value="TreeGrafter"/>
</dbReference>
<evidence type="ECO:0000256" key="11">
    <source>
        <dbReference type="ARBA" id="ARBA00023128"/>
    </source>
</evidence>
<dbReference type="InterPro" id="IPR001098">
    <property type="entry name" value="DNA-dir_DNA_pol_A_palm_dom"/>
</dbReference>
<evidence type="ECO:0000259" key="17">
    <source>
        <dbReference type="SMART" id="SM00482"/>
    </source>
</evidence>
<dbReference type="InterPro" id="IPR043502">
    <property type="entry name" value="DNA/RNA_pol_sf"/>
</dbReference>
<dbReference type="InterPro" id="IPR041336">
    <property type="entry name" value="DNApol_Exo"/>
</dbReference>
<reference evidence="18" key="1">
    <citation type="submission" date="2014-03" db="EMBL/GenBank/DDBJ databases">
        <authorList>
            <person name="Casaregola S."/>
        </authorList>
    </citation>
    <scope>NUCLEOTIDE SEQUENCE [LARGE SCALE GENOMIC DNA]</scope>
    <source>
        <strain evidence="18">CLIB 918</strain>
    </source>
</reference>
<evidence type="ECO:0000256" key="2">
    <source>
        <dbReference type="ARBA" id="ARBA00004173"/>
    </source>
</evidence>
<dbReference type="GO" id="GO:0003887">
    <property type="term" value="F:DNA-directed DNA polymerase activity"/>
    <property type="evidence" value="ECO:0007669"/>
    <property type="project" value="UniProtKB-KW"/>
</dbReference>
<feature type="domain" description="DNA-directed DNA polymerase family A palm" evidence="17">
    <location>
        <begin position="672"/>
        <end position="902"/>
    </location>
</feature>
<keyword evidence="8" id="KW-0460">Magnesium</keyword>
<dbReference type="PRINTS" id="PR00867">
    <property type="entry name" value="DNAPOLG"/>
</dbReference>
<evidence type="ECO:0000256" key="15">
    <source>
        <dbReference type="ARBA" id="ARBA00069489"/>
    </source>
</evidence>
<evidence type="ECO:0000313" key="19">
    <source>
        <dbReference type="Proteomes" id="UP000242525"/>
    </source>
</evidence>
<dbReference type="PROSITE" id="PS00447">
    <property type="entry name" value="DNA_POLYMERASE_A"/>
    <property type="match status" value="1"/>
</dbReference>
<dbReference type="Proteomes" id="UP000242525">
    <property type="component" value="Unassembled WGS sequence"/>
</dbReference>
<dbReference type="GO" id="GO:0005760">
    <property type="term" value="C:gamma DNA polymerase complex"/>
    <property type="evidence" value="ECO:0007669"/>
    <property type="project" value="InterPro"/>
</dbReference>
<dbReference type="Gene3D" id="3.30.420.390">
    <property type="match status" value="2"/>
</dbReference>
<dbReference type="STRING" id="1173061.A0A0J9XAM4"/>
<dbReference type="EMBL" id="CCBN010000007">
    <property type="protein sequence ID" value="CDO54208.1"/>
    <property type="molecule type" value="Genomic_DNA"/>
</dbReference>
<dbReference type="InterPro" id="IPR012337">
    <property type="entry name" value="RNaseH-like_sf"/>
</dbReference>
<comment type="similarity">
    <text evidence="3">Belongs to the DNA polymerase type-A family.</text>
</comment>
<evidence type="ECO:0000256" key="5">
    <source>
        <dbReference type="ARBA" id="ARBA00022679"/>
    </source>
</evidence>
<protein>
    <recommendedName>
        <fullName evidence="15">DNA polymerase gamma</fullName>
        <ecNumber evidence="4">2.7.7.7</ecNumber>
    </recommendedName>
    <alternativeName>
        <fullName evidence="12">Mitochondrial DNA polymerase catalytic subunit</fullName>
    </alternativeName>
</protein>
<dbReference type="Pfam" id="PF00476">
    <property type="entry name" value="DNA_pol_A"/>
    <property type="match status" value="1"/>
</dbReference>
<name>A0A0J9XAM4_GEOCN</name>
<dbReference type="SUPFAM" id="SSF53098">
    <property type="entry name" value="Ribonuclease H-like"/>
    <property type="match status" value="1"/>
</dbReference>
<dbReference type="GO" id="GO:0003677">
    <property type="term" value="F:DNA binding"/>
    <property type="evidence" value="ECO:0007669"/>
    <property type="project" value="UniProtKB-KW"/>
</dbReference>
<evidence type="ECO:0000256" key="9">
    <source>
        <dbReference type="ARBA" id="ARBA00022932"/>
    </source>
</evidence>
<feature type="compositionally biased region" description="Basic and acidic residues" evidence="16">
    <location>
        <begin position="1066"/>
        <end position="1081"/>
    </location>
</feature>
<dbReference type="EC" id="2.7.7.7" evidence="4"/>
<dbReference type="PANTHER" id="PTHR10267">
    <property type="entry name" value="DNA POLYMERASE SUBUNIT GAMMA-1"/>
    <property type="match status" value="1"/>
</dbReference>
<evidence type="ECO:0000256" key="16">
    <source>
        <dbReference type="SAM" id="MobiDB-lite"/>
    </source>
</evidence>
<dbReference type="InterPro" id="IPR019760">
    <property type="entry name" value="DNA-dir_DNA_pol_A_CS"/>
</dbReference>
<keyword evidence="10" id="KW-0238">DNA-binding</keyword>
<evidence type="ECO:0000313" key="18">
    <source>
        <dbReference type="EMBL" id="CDO54208.1"/>
    </source>
</evidence>
<comment type="subcellular location">
    <subcellularLocation>
        <location evidence="2">Mitochondrion</location>
    </subcellularLocation>
</comment>
<dbReference type="Pfam" id="PF18136">
    <property type="entry name" value="DNApol_Exo"/>
    <property type="match status" value="1"/>
</dbReference>
<keyword evidence="19" id="KW-1185">Reference proteome</keyword>
<dbReference type="SUPFAM" id="SSF56672">
    <property type="entry name" value="DNA/RNA polymerases"/>
    <property type="match status" value="1"/>
</dbReference>
<evidence type="ECO:0000256" key="13">
    <source>
        <dbReference type="ARBA" id="ARBA00049244"/>
    </source>
</evidence>
<dbReference type="SMART" id="SM00482">
    <property type="entry name" value="POLAc"/>
    <property type="match status" value="1"/>
</dbReference>
<gene>
    <name evidence="18" type="ORF">BN980_GECA07s00846g</name>
</gene>
<evidence type="ECO:0000256" key="8">
    <source>
        <dbReference type="ARBA" id="ARBA00022842"/>
    </source>
</evidence>